<evidence type="ECO:0000256" key="1">
    <source>
        <dbReference type="SAM" id="Phobius"/>
    </source>
</evidence>
<keyword evidence="1" id="KW-0472">Membrane</keyword>
<dbReference type="AlphaFoldDB" id="A0A0L6JNV1"/>
<proteinExistence type="predicted"/>
<evidence type="ECO:0000313" key="3">
    <source>
        <dbReference type="Proteomes" id="UP000036923"/>
    </source>
</evidence>
<dbReference type="Proteomes" id="UP000036923">
    <property type="component" value="Unassembled WGS sequence"/>
</dbReference>
<name>A0A0L6JNV1_9FIRM</name>
<reference evidence="3" key="1">
    <citation type="submission" date="2015-07" db="EMBL/GenBank/DDBJ databases">
        <title>Near-Complete Genome Sequence of the Cellulolytic Bacterium Bacteroides (Pseudobacteroides) cellulosolvens ATCC 35603.</title>
        <authorList>
            <person name="Dassa B."/>
            <person name="Utturkar S.M."/>
            <person name="Klingeman D.M."/>
            <person name="Hurt R.A."/>
            <person name="Keller M."/>
            <person name="Xu J."/>
            <person name="Reddy Y.H.K."/>
            <person name="Borovok I."/>
            <person name="Grinberg I.R."/>
            <person name="Lamed R."/>
            <person name="Zhivin O."/>
            <person name="Bayer E.A."/>
            <person name="Brown S.D."/>
        </authorList>
    </citation>
    <scope>NUCLEOTIDE SEQUENCE [LARGE SCALE GENOMIC DNA]</scope>
    <source>
        <strain evidence="3">DSM 2933</strain>
    </source>
</reference>
<evidence type="ECO:0000313" key="2">
    <source>
        <dbReference type="EMBL" id="KNY27516.1"/>
    </source>
</evidence>
<keyword evidence="3" id="KW-1185">Reference proteome</keyword>
<comment type="caution">
    <text evidence="2">The sequence shown here is derived from an EMBL/GenBank/DDBJ whole genome shotgun (WGS) entry which is preliminary data.</text>
</comment>
<feature type="transmembrane region" description="Helical" evidence="1">
    <location>
        <begin position="21"/>
        <end position="41"/>
    </location>
</feature>
<organism evidence="2 3">
    <name type="scientific">Pseudobacteroides cellulosolvens ATCC 35603 = DSM 2933</name>
    <dbReference type="NCBI Taxonomy" id="398512"/>
    <lineage>
        <taxon>Bacteria</taxon>
        <taxon>Bacillati</taxon>
        <taxon>Bacillota</taxon>
        <taxon>Clostridia</taxon>
        <taxon>Eubacteriales</taxon>
        <taxon>Oscillospiraceae</taxon>
        <taxon>Pseudobacteroides</taxon>
    </lineage>
</organism>
<sequence>MDKSFKTRLKNYLKSDDGFGIKEIAVALGSIVIVGLIITAVKGDLLTSWLKDIWGWITTFIQDNITK</sequence>
<dbReference type="EMBL" id="LGTC01000001">
    <property type="protein sequence ID" value="KNY27516.1"/>
    <property type="molecule type" value="Genomic_DNA"/>
</dbReference>
<keyword evidence="1" id="KW-0812">Transmembrane</keyword>
<protein>
    <submittedName>
        <fullName evidence="2">Uncharacterized protein</fullName>
    </submittedName>
</protein>
<keyword evidence="1" id="KW-1133">Transmembrane helix</keyword>
<dbReference type="RefSeq" id="WP_036944567.1">
    <property type="nucleotide sequence ID" value="NZ_JQKC01000032.1"/>
</dbReference>
<accession>A0A0L6JNV1</accession>
<gene>
    <name evidence="2" type="ORF">Bccel_2787</name>
</gene>
<dbReference type="STRING" id="398512.Bccel_2787"/>